<comment type="similarity">
    <text evidence="1">Belongs to the DprA/Smf family.</text>
</comment>
<dbReference type="PANTHER" id="PTHR43022">
    <property type="entry name" value="PROTEIN SMF"/>
    <property type="match status" value="1"/>
</dbReference>
<dbReference type="EMBL" id="CADCTF010000053">
    <property type="protein sequence ID" value="CAA9227290.1"/>
    <property type="molecule type" value="Genomic_DNA"/>
</dbReference>
<organism evidence="4">
    <name type="scientific">uncultured Acidimicrobiales bacterium</name>
    <dbReference type="NCBI Taxonomy" id="310071"/>
    <lineage>
        <taxon>Bacteria</taxon>
        <taxon>Bacillati</taxon>
        <taxon>Actinomycetota</taxon>
        <taxon>Acidimicrobiia</taxon>
        <taxon>Acidimicrobiales</taxon>
        <taxon>environmental samples</taxon>
    </lineage>
</organism>
<reference evidence="4" key="1">
    <citation type="submission" date="2020-02" db="EMBL/GenBank/DDBJ databases">
        <authorList>
            <person name="Meier V. D."/>
        </authorList>
    </citation>
    <scope>NUCLEOTIDE SEQUENCE</scope>
    <source>
        <strain evidence="4">AVDCRST_MAG50</strain>
    </source>
</reference>
<evidence type="ECO:0000259" key="3">
    <source>
        <dbReference type="Pfam" id="PF17782"/>
    </source>
</evidence>
<dbReference type="Gene3D" id="3.40.50.450">
    <property type="match status" value="1"/>
</dbReference>
<dbReference type="PANTHER" id="PTHR43022:SF1">
    <property type="entry name" value="PROTEIN SMF"/>
    <property type="match status" value="1"/>
</dbReference>
<evidence type="ECO:0000256" key="1">
    <source>
        <dbReference type="ARBA" id="ARBA00006525"/>
    </source>
</evidence>
<sequence length="386" mass="40123">MTDDSQAPYAAALASLPLMTVRRLTALIGAASPEAVWRAVSAGEVRSLPSVASVLGASAREVSSRWTSTARRHDVVATWAAMRDVGRSAVWFGGPGYPPPLAADPEPPPVLFFEGCLEHVTAPAAALVGTRAATGYGRDVARLLGRQLAEAGVVVVSGLALGIDGAAHEGALAATAAPPTAVVGSGLDVVYPRRHARLWQRVATAGVLLTEAPPGTAPEPWRFPLRNRIIAGLADVVVVVESRATGGSMHTVDHAHARGRPVLAVPGSIMSGQSTGTNQLLADGATPVRDVDDVLVALSLAGRRLPTERSPEGAVESVTRPAALDPTAEIVLRAVDWTPTRTDEILRRTGLSLSAAAVTLNRLEVLGRVRGGGGWWERHGHADRSG</sequence>
<dbReference type="InterPro" id="IPR003488">
    <property type="entry name" value="DprA"/>
</dbReference>
<dbReference type="InterPro" id="IPR041614">
    <property type="entry name" value="DprA_WH"/>
</dbReference>
<dbReference type="SUPFAM" id="SSF102405">
    <property type="entry name" value="MCP/YpsA-like"/>
    <property type="match status" value="1"/>
</dbReference>
<feature type="domain" description="DprA winged helix" evidence="3">
    <location>
        <begin position="320"/>
        <end position="371"/>
    </location>
</feature>
<evidence type="ECO:0000313" key="4">
    <source>
        <dbReference type="EMBL" id="CAA9227290.1"/>
    </source>
</evidence>
<dbReference type="Gene3D" id="1.10.10.10">
    <property type="entry name" value="Winged helix-like DNA-binding domain superfamily/Winged helix DNA-binding domain"/>
    <property type="match status" value="1"/>
</dbReference>
<protein>
    <submittedName>
        <fullName evidence="4">Rossmann fold nucleotide-binding protein Smf possibly involved in DNA uptake</fullName>
    </submittedName>
</protein>
<gene>
    <name evidence="4" type="ORF">AVDCRST_MAG50-1570</name>
</gene>
<dbReference type="InterPro" id="IPR057666">
    <property type="entry name" value="DrpA_SLOG"/>
</dbReference>
<evidence type="ECO:0000259" key="2">
    <source>
        <dbReference type="Pfam" id="PF02481"/>
    </source>
</evidence>
<accession>A0A6J4HKU4</accession>
<proteinExistence type="inferred from homology"/>
<dbReference type="Pfam" id="PF17782">
    <property type="entry name" value="WHD_DprA"/>
    <property type="match status" value="1"/>
</dbReference>
<dbReference type="Pfam" id="PF02481">
    <property type="entry name" value="DNA_processg_A"/>
    <property type="match status" value="1"/>
</dbReference>
<dbReference type="NCBIfam" id="TIGR00732">
    <property type="entry name" value="dprA"/>
    <property type="match status" value="1"/>
</dbReference>
<feature type="domain" description="Smf/DprA SLOG" evidence="2">
    <location>
        <begin position="91"/>
        <end position="297"/>
    </location>
</feature>
<dbReference type="AlphaFoldDB" id="A0A6J4HKU4"/>
<name>A0A6J4HKU4_9ACTN</name>
<dbReference type="GO" id="GO:0009294">
    <property type="term" value="P:DNA-mediated transformation"/>
    <property type="evidence" value="ECO:0007669"/>
    <property type="project" value="InterPro"/>
</dbReference>
<dbReference type="InterPro" id="IPR036388">
    <property type="entry name" value="WH-like_DNA-bd_sf"/>
</dbReference>